<gene>
    <name evidence="1" type="ORF">FYJ59_13585</name>
</gene>
<sequence length="248" mass="28828">MDTTYENRYVAFLDILGFKNMVLQSENNQQILNLINMALNYTAKIQIENYEQNMPMVDLGKQVSVFSDSIVISYEMIRPGSGFFVLLDLVYICNDLLGVGMPVRGGVTVGPLIHDNNKCFGPAMVNAYYLESQAAVYPRILVDPKVIEYDLQYRGINNTREFEKEFIESLIEQDCDGNIFLDFLSQYNEFNDYETYDAYMVNVRNFIIGALYNSKSNPRIFDKYIWLKDYYNSTVSKVYKEPEKFLIK</sequence>
<evidence type="ECO:0000313" key="1">
    <source>
        <dbReference type="EMBL" id="MST59252.1"/>
    </source>
</evidence>
<dbReference type="RefSeq" id="WP_154498849.1">
    <property type="nucleotide sequence ID" value="NZ_VUMU01000026.1"/>
</dbReference>
<keyword evidence="2" id="KW-1185">Reference proteome</keyword>
<reference evidence="1 2" key="1">
    <citation type="submission" date="2019-08" db="EMBL/GenBank/DDBJ databases">
        <title>In-depth cultivation of the pig gut microbiome towards novel bacterial diversity and tailored functional studies.</title>
        <authorList>
            <person name="Wylensek D."/>
            <person name="Hitch T.C.A."/>
            <person name="Clavel T."/>
        </authorList>
    </citation>
    <scope>NUCLEOTIDE SEQUENCE [LARGE SCALE GENOMIC DNA]</scope>
    <source>
        <strain evidence="1 2">WCA3-601-WT-6H</strain>
    </source>
</reference>
<protein>
    <recommendedName>
        <fullName evidence="3">Guanylate cyclase domain-containing protein</fullName>
    </recommendedName>
</protein>
<organism evidence="1 2">
    <name type="scientific">Waltera intestinalis</name>
    <dbReference type="NCBI Taxonomy" id="2606635"/>
    <lineage>
        <taxon>Bacteria</taxon>
        <taxon>Bacillati</taxon>
        <taxon>Bacillota</taxon>
        <taxon>Clostridia</taxon>
        <taxon>Lachnospirales</taxon>
        <taxon>Lachnospiraceae</taxon>
        <taxon>Waltera</taxon>
    </lineage>
</organism>
<dbReference type="EMBL" id="VUMU01000026">
    <property type="protein sequence ID" value="MST59252.1"/>
    <property type="molecule type" value="Genomic_DNA"/>
</dbReference>
<proteinExistence type="predicted"/>
<accession>A0A6L5YNU3</accession>
<dbReference type="AlphaFoldDB" id="A0A6L5YNU3"/>
<name>A0A6L5YNU3_9FIRM</name>
<evidence type="ECO:0000313" key="2">
    <source>
        <dbReference type="Proteomes" id="UP000476055"/>
    </source>
</evidence>
<comment type="caution">
    <text evidence="1">The sequence shown here is derived from an EMBL/GenBank/DDBJ whole genome shotgun (WGS) entry which is preliminary data.</text>
</comment>
<dbReference type="Proteomes" id="UP000476055">
    <property type="component" value="Unassembled WGS sequence"/>
</dbReference>
<evidence type="ECO:0008006" key="3">
    <source>
        <dbReference type="Google" id="ProtNLM"/>
    </source>
</evidence>